<sequence>MVRSRMRAGEITGFEQVAHPYNLRYAGDKAFNNSGERGYGRISRTSCSSTKIFTPLSNIIRQMLTLMRMALSGKQAHKHKESRSLNYRPVVSDRQDTVKKHKRELEYREAESERVNKLDHETLAEPNPKVLEKLELFRHRTAETKAEYNRAIRELRNEKQRHRNRRIHENFERYKNEQPVIYLERQLAGKLVENKSHEHF</sequence>
<dbReference type="GeneID" id="22587166"/>
<dbReference type="STRING" id="502780.A0A0A0HV12"/>
<feature type="coiled-coil region" evidence="1">
    <location>
        <begin position="138"/>
        <end position="177"/>
    </location>
</feature>
<dbReference type="InParanoid" id="A0A0A0HV12"/>
<dbReference type="HOGENOM" id="CLU_1441471_0_0_1"/>
<dbReference type="RefSeq" id="XP_010757832.1">
    <property type="nucleotide sequence ID" value="XM_010759530.1"/>
</dbReference>
<protein>
    <submittedName>
        <fullName evidence="2">Uncharacterized protein</fullName>
    </submittedName>
</protein>
<name>A0A0A0HV12_PARBD</name>
<dbReference type="eggNOG" id="ENOG502QW3K">
    <property type="taxonomic scope" value="Eukaryota"/>
</dbReference>
<evidence type="ECO:0000313" key="3">
    <source>
        <dbReference type="Proteomes" id="UP000001628"/>
    </source>
</evidence>
<dbReference type="AlphaFoldDB" id="A0A0A0HV12"/>
<dbReference type="KEGG" id="pbn:PADG_11269"/>
<evidence type="ECO:0000256" key="1">
    <source>
        <dbReference type="SAM" id="Coils"/>
    </source>
</evidence>
<dbReference type="Proteomes" id="UP000001628">
    <property type="component" value="Unassembled WGS sequence"/>
</dbReference>
<dbReference type="InterPro" id="IPR021842">
    <property type="entry name" value="DUF3435"/>
</dbReference>
<accession>A0A0A0HV12</accession>
<evidence type="ECO:0000313" key="2">
    <source>
        <dbReference type="EMBL" id="KGM92452.1"/>
    </source>
</evidence>
<proteinExistence type="predicted"/>
<dbReference type="OrthoDB" id="3544487at2759"/>
<gene>
    <name evidence="2" type="ORF">PADG_11269</name>
</gene>
<organism evidence="2 3">
    <name type="scientific">Paracoccidioides brasiliensis (strain Pb18)</name>
    <dbReference type="NCBI Taxonomy" id="502780"/>
    <lineage>
        <taxon>Eukaryota</taxon>
        <taxon>Fungi</taxon>
        <taxon>Dikarya</taxon>
        <taxon>Ascomycota</taxon>
        <taxon>Pezizomycotina</taxon>
        <taxon>Eurotiomycetes</taxon>
        <taxon>Eurotiomycetidae</taxon>
        <taxon>Onygenales</taxon>
        <taxon>Ajellomycetaceae</taxon>
        <taxon>Paracoccidioides</taxon>
    </lineage>
</organism>
<keyword evidence="1" id="KW-0175">Coiled coil</keyword>
<dbReference type="EMBL" id="KN275958">
    <property type="protein sequence ID" value="KGM92452.1"/>
    <property type="molecule type" value="Genomic_DNA"/>
</dbReference>
<reference evidence="2 3" key="1">
    <citation type="journal article" date="2011" name="PLoS Genet.">
        <title>Comparative genomic analysis of human fungal pathogens causing paracoccidioidomycosis.</title>
        <authorList>
            <person name="Desjardins C.A."/>
            <person name="Champion M.D."/>
            <person name="Holder J.W."/>
            <person name="Muszewska A."/>
            <person name="Goldberg J."/>
            <person name="Bailao A.M."/>
            <person name="Brigido M.M."/>
            <person name="Ferreira M.E."/>
            <person name="Garcia A.M."/>
            <person name="Grynberg M."/>
            <person name="Gujja S."/>
            <person name="Heiman D.I."/>
            <person name="Henn M.R."/>
            <person name="Kodira C.D."/>
            <person name="Leon-Narvaez H."/>
            <person name="Longo L.V."/>
            <person name="Ma L.J."/>
            <person name="Malavazi I."/>
            <person name="Matsuo A.L."/>
            <person name="Morais F.V."/>
            <person name="Pereira M."/>
            <person name="Rodriguez-Brito S."/>
            <person name="Sakthikumar S."/>
            <person name="Salem-Izacc S.M."/>
            <person name="Sykes S.M."/>
            <person name="Teixeira M.M."/>
            <person name="Vallejo M.C."/>
            <person name="Walter M.E."/>
            <person name="Yandava C."/>
            <person name="Young S."/>
            <person name="Zeng Q."/>
            <person name="Zucker J."/>
            <person name="Felipe M.S."/>
            <person name="Goldman G.H."/>
            <person name="Haas B.J."/>
            <person name="McEwen J.G."/>
            <person name="Nino-Vega G."/>
            <person name="Puccia R."/>
            <person name="San-Blas G."/>
            <person name="Soares C.M."/>
            <person name="Birren B.W."/>
            <person name="Cuomo C.A."/>
        </authorList>
    </citation>
    <scope>NUCLEOTIDE SEQUENCE [LARGE SCALE GENOMIC DNA]</scope>
    <source>
        <strain evidence="2 3">Pb18</strain>
    </source>
</reference>
<dbReference type="Pfam" id="PF11917">
    <property type="entry name" value="DUF3435"/>
    <property type="match status" value="2"/>
</dbReference>
<keyword evidence="3" id="KW-1185">Reference proteome</keyword>
<dbReference type="VEuPathDB" id="FungiDB:PADG_11269"/>